<keyword evidence="6" id="KW-1185">Reference proteome</keyword>
<proteinExistence type="predicted"/>
<evidence type="ECO:0000313" key="6">
    <source>
        <dbReference type="Proteomes" id="UP000704762"/>
    </source>
</evidence>
<evidence type="ECO:0000256" key="1">
    <source>
        <dbReference type="SAM" id="MobiDB-lite"/>
    </source>
</evidence>
<protein>
    <submittedName>
        <fullName evidence="5">Repeat protein (TIGR01451 family)</fullName>
    </submittedName>
</protein>
<dbReference type="Pfam" id="PF25564">
    <property type="entry name" value="DUF7933"/>
    <property type="match status" value="1"/>
</dbReference>
<reference evidence="5 6" key="1">
    <citation type="submission" date="2021-01" db="EMBL/GenBank/DDBJ databases">
        <title>Sequencing the genomes of 1000 actinobacteria strains.</title>
        <authorList>
            <person name="Klenk H.-P."/>
        </authorList>
    </citation>
    <scope>NUCLEOTIDE SEQUENCE [LARGE SCALE GENOMIC DNA]</scope>
    <source>
        <strain evidence="5 6">DSM 18662</strain>
    </source>
</reference>
<feature type="domain" description="DUF7933" evidence="4">
    <location>
        <begin position="300"/>
        <end position="409"/>
    </location>
</feature>
<feature type="signal peptide" evidence="3">
    <location>
        <begin position="1"/>
        <end position="32"/>
    </location>
</feature>
<evidence type="ECO:0000256" key="2">
    <source>
        <dbReference type="SAM" id="Phobius"/>
    </source>
</evidence>
<evidence type="ECO:0000259" key="4">
    <source>
        <dbReference type="Pfam" id="PF25564"/>
    </source>
</evidence>
<dbReference type="InterPro" id="IPR057693">
    <property type="entry name" value="DUF7933"/>
</dbReference>
<evidence type="ECO:0000256" key="3">
    <source>
        <dbReference type="SAM" id="SignalP"/>
    </source>
</evidence>
<name>A0ABS2RIA4_9ACTN</name>
<organism evidence="5 6">
    <name type="scientific">Microlunatus panaciterrae</name>
    <dbReference type="NCBI Taxonomy" id="400768"/>
    <lineage>
        <taxon>Bacteria</taxon>
        <taxon>Bacillati</taxon>
        <taxon>Actinomycetota</taxon>
        <taxon>Actinomycetes</taxon>
        <taxon>Propionibacteriales</taxon>
        <taxon>Propionibacteriaceae</taxon>
        <taxon>Microlunatus</taxon>
    </lineage>
</organism>
<keyword evidence="2" id="KW-0472">Membrane</keyword>
<feature type="compositionally biased region" description="Low complexity" evidence="1">
    <location>
        <begin position="451"/>
        <end position="464"/>
    </location>
</feature>
<accession>A0ABS2RIA4</accession>
<keyword evidence="2" id="KW-1133">Transmembrane helix</keyword>
<feature type="region of interest" description="Disordered" evidence="1">
    <location>
        <begin position="422"/>
        <end position="466"/>
    </location>
</feature>
<dbReference type="Proteomes" id="UP000704762">
    <property type="component" value="Unassembled WGS sequence"/>
</dbReference>
<dbReference type="EMBL" id="JAFBCF010000001">
    <property type="protein sequence ID" value="MBM7798725.1"/>
    <property type="molecule type" value="Genomic_DNA"/>
</dbReference>
<gene>
    <name evidence="5" type="ORF">JOE57_001646</name>
</gene>
<feature type="compositionally biased region" description="Low complexity" evidence="1">
    <location>
        <begin position="423"/>
        <end position="443"/>
    </location>
</feature>
<evidence type="ECO:0000313" key="5">
    <source>
        <dbReference type="EMBL" id="MBM7798725.1"/>
    </source>
</evidence>
<sequence length="504" mass="51559">MTLNRRLLRPLLTTAVAALLIGSGSFSAPASAVPRKPGQPAQPVTIFSEGFSAAPRDRVSLVTDYTGATKGGEPRQNTPSADINNAGQRYVVAEPWLSDGSCNGIILASSTSAGVTEPDNAYDCPGSAYGNIRGLATAVARVSGDHDESGNRVLSAYTLEGAGNNATQLETKTAVRLTAHRFYTAAISAAATSCGADNDQGPRSRLRFLDADGRLLTGASQIGVSVLDVCRDEHSVSYARSALGGTMTEGSRVRANARLSARAALLARDTDVRVRLMNDNGSEFGNKGVIDNLRILDVTPQLDKRFSSATRRPGQVTLLMFTVTNTAELGAKDGWSFTDRLPAGMRVAGSEVESTCAADVTARRGARRITVGAGTLAVGARSCTIEVPVAASRIGSYLNGPGNLGAVGGLNLPGQARVVYREPAASPSASSSPSSSSSSAPSSSTPPPAGPSADSGPGSAARAAQELPGTGSAVPLWVLVAAGALLVSGGVLVSVGLRRRAKGL</sequence>
<comment type="caution">
    <text evidence="5">The sequence shown here is derived from an EMBL/GenBank/DDBJ whole genome shotgun (WGS) entry which is preliminary data.</text>
</comment>
<keyword evidence="3" id="KW-0732">Signal</keyword>
<feature type="chain" id="PRO_5047171908" evidence="3">
    <location>
        <begin position="33"/>
        <end position="504"/>
    </location>
</feature>
<feature type="transmembrane region" description="Helical" evidence="2">
    <location>
        <begin position="476"/>
        <end position="497"/>
    </location>
</feature>
<keyword evidence="2" id="KW-0812">Transmembrane</keyword>